<keyword evidence="3" id="KW-1185">Reference proteome</keyword>
<dbReference type="GO" id="GO:0003676">
    <property type="term" value="F:nucleic acid binding"/>
    <property type="evidence" value="ECO:0007669"/>
    <property type="project" value="InterPro"/>
</dbReference>
<proteinExistence type="predicted"/>
<gene>
    <name evidence="2" type="ORF">X777_03749</name>
</gene>
<dbReference type="Gene3D" id="3.30.420.10">
    <property type="entry name" value="Ribonuclease H-like superfamily/Ribonuclease H"/>
    <property type="match status" value="1"/>
</dbReference>
<dbReference type="Proteomes" id="UP000053097">
    <property type="component" value="Unassembled WGS sequence"/>
</dbReference>
<evidence type="ECO:0000313" key="2">
    <source>
        <dbReference type="EMBL" id="EZA62142.1"/>
    </source>
</evidence>
<dbReference type="InterPro" id="IPR041426">
    <property type="entry name" value="Mos1_HTH"/>
</dbReference>
<evidence type="ECO:0000313" key="3">
    <source>
        <dbReference type="Proteomes" id="UP000053097"/>
    </source>
</evidence>
<feature type="domain" description="Mos1 transposase HTH" evidence="1">
    <location>
        <begin position="8"/>
        <end position="52"/>
    </location>
</feature>
<dbReference type="Pfam" id="PF17906">
    <property type="entry name" value="HTH_48"/>
    <property type="match status" value="1"/>
</dbReference>
<evidence type="ECO:0000259" key="1">
    <source>
        <dbReference type="Pfam" id="PF17906"/>
    </source>
</evidence>
<reference evidence="2 3" key="1">
    <citation type="journal article" date="2014" name="Curr. Biol.">
        <title>The genome of the clonal raider ant Cerapachys biroi.</title>
        <authorList>
            <person name="Oxley P.R."/>
            <person name="Ji L."/>
            <person name="Fetter-Pruneda I."/>
            <person name="McKenzie S.K."/>
            <person name="Li C."/>
            <person name="Hu H."/>
            <person name="Zhang G."/>
            <person name="Kronauer D.J."/>
        </authorList>
    </citation>
    <scope>NUCLEOTIDE SEQUENCE [LARGE SCALE GENOMIC DNA]</scope>
</reference>
<dbReference type="AlphaFoldDB" id="A0A026X1L1"/>
<sequence>MTERVEQRICIKFCQKLGRTCSETIGMIRKVYGNDSMSDTQIKEWFRRFKDGRVLVDSDPCSGRPSTSKTAENVERVRSAINKNRRLTVRELEEDLRIPKTIVSRILTENLGMSRVIAKFVCTSGNWLLHHDNAPAHSSHLIQEFLTKHGIVQLRQPPYSPDIITPCDFWLFPKLKHPLKGKKFDDVEEIKRNATRELLAITKTTSRTAFASGCTVGRRLFVTSRRLHGSSLPQEILNLEIEKIIIKNQSPPAKSTIGRVEEPSGLSEMSRNNIRTKEDHREWKLAMSCDTRHLTVRRGTT</sequence>
<name>A0A026X1L1_OOCBI</name>
<dbReference type="InterPro" id="IPR052709">
    <property type="entry name" value="Transposase-MT_Hybrid"/>
</dbReference>
<dbReference type="OrthoDB" id="10033972at2759"/>
<dbReference type="InterPro" id="IPR036397">
    <property type="entry name" value="RNaseH_sf"/>
</dbReference>
<dbReference type="PANTHER" id="PTHR46060:SF1">
    <property type="entry name" value="MARINER MOS1 TRANSPOSASE-LIKE PROTEIN"/>
    <property type="match status" value="1"/>
</dbReference>
<accession>A0A026X1L1</accession>
<protein>
    <recommendedName>
        <fullName evidence="1">Mos1 transposase HTH domain-containing protein</fullName>
    </recommendedName>
</protein>
<dbReference type="PANTHER" id="PTHR46060">
    <property type="entry name" value="MARINER MOS1 TRANSPOSASE-LIKE PROTEIN"/>
    <property type="match status" value="1"/>
</dbReference>
<organism evidence="2 3">
    <name type="scientific">Ooceraea biroi</name>
    <name type="common">Clonal raider ant</name>
    <name type="synonym">Cerapachys biroi</name>
    <dbReference type="NCBI Taxonomy" id="2015173"/>
    <lineage>
        <taxon>Eukaryota</taxon>
        <taxon>Metazoa</taxon>
        <taxon>Ecdysozoa</taxon>
        <taxon>Arthropoda</taxon>
        <taxon>Hexapoda</taxon>
        <taxon>Insecta</taxon>
        <taxon>Pterygota</taxon>
        <taxon>Neoptera</taxon>
        <taxon>Endopterygota</taxon>
        <taxon>Hymenoptera</taxon>
        <taxon>Apocrita</taxon>
        <taxon>Aculeata</taxon>
        <taxon>Formicoidea</taxon>
        <taxon>Formicidae</taxon>
        <taxon>Dorylinae</taxon>
        <taxon>Ooceraea</taxon>
    </lineage>
</organism>
<dbReference type="EMBL" id="KK107030">
    <property type="protein sequence ID" value="EZA62142.1"/>
    <property type="molecule type" value="Genomic_DNA"/>
</dbReference>